<accession>A0A377B9E1</accession>
<organism evidence="1 2">
    <name type="scientific">Escherichia coli</name>
    <dbReference type="NCBI Taxonomy" id="562"/>
    <lineage>
        <taxon>Bacteria</taxon>
        <taxon>Pseudomonadati</taxon>
        <taxon>Pseudomonadota</taxon>
        <taxon>Gammaproteobacteria</taxon>
        <taxon>Enterobacterales</taxon>
        <taxon>Enterobacteriaceae</taxon>
        <taxon>Escherichia</taxon>
    </lineage>
</organism>
<name>A0A377B9E1_ECOLX</name>
<gene>
    <name evidence="1" type="ORF">NCTC9962_04093</name>
</gene>
<reference evidence="1 2" key="1">
    <citation type="submission" date="2018-06" db="EMBL/GenBank/DDBJ databases">
        <authorList>
            <consortium name="Pathogen Informatics"/>
            <person name="Doyle S."/>
        </authorList>
    </citation>
    <scope>NUCLEOTIDE SEQUENCE [LARGE SCALE GENOMIC DNA]</scope>
    <source>
        <strain evidence="1 2">NCTC9962</strain>
    </source>
</reference>
<sequence>MVKYGSSSRITPGQYDPANNYRAYPENWQQAFAELQMRVQGNQQTGSAQSDAALLWSFWNSYSADELVDDLVIRCGLESAVEIALLALQLRYKPVKGAVTTIIPPNHEAESLPVGINVYVIIFHSLQKMSGNAV</sequence>
<evidence type="ECO:0000313" key="1">
    <source>
        <dbReference type="EMBL" id="STL52628.1"/>
    </source>
</evidence>
<dbReference type="Proteomes" id="UP000254052">
    <property type="component" value="Unassembled WGS sequence"/>
</dbReference>
<protein>
    <submittedName>
        <fullName evidence="1">Regulator</fullName>
    </submittedName>
</protein>
<evidence type="ECO:0000313" key="2">
    <source>
        <dbReference type="Proteomes" id="UP000254052"/>
    </source>
</evidence>
<dbReference type="EMBL" id="UGED01000009">
    <property type="protein sequence ID" value="STL52628.1"/>
    <property type="molecule type" value="Genomic_DNA"/>
</dbReference>
<proteinExistence type="predicted"/>
<dbReference type="AlphaFoldDB" id="A0A377B9E1"/>